<dbReference type="EMBL" id="CP000930">
    <property type="protein sequence ID" value="ABZ85245.1"/>
    <property type="molecule type" value="Genomic_DNA"/>
</dbReference>
<gene>
    <name evidence="3" type="ORF">HM1_2716</name>
</gene>
<dbReference type="Pfam" id="PF01551">
    <property type="entry name" value="Peptidase_M23"/>
    <property type="match status" value="1"/>
</dbReference>
<name>B0TBX2_HELMI</name>
<sequence>MKKSMIPDGGEWIMNRRRRRPAAAGEVVGEAEKEVGSESPMVGRVGAADGGGRLGGGNRWLGRFGRQSSRRWFPSDLTARWGEPPPGRREGSSLRRWLWQTAISLALFAAIWQVFQLDQPWARWLQGEIRRFATENAEYEALHEAVLRLGLWTDAAAVTPVFAPAGGTARVGLPVETPVKGILVQPYGQRGGQFYPGVRIAAPVGSPVIAGVTGKVALEWLENGGYFVRIAADDGTVRIIGPLEKLEVKAGQPVESNTVLGRLARSEADGQAQLYLEVRREGCSVDPMVSAKGGQPQ</sequence>
<evidence type="ECO:0000259" key="2">
    <source>
        <dbReference type="Pfam" id="PF01551"/>
    </source>
</evidence>
<protein>
    <submittedName>
        <fullName evidence="3">Peptidase m23b, putative</fullName>
    </submittedName>
</protein>
<dbReference type="InterPro" id="IPR050570">
    <property type="entry name" value="Cell_wall_metabolism_enzyme"/>
</dbReference>
<dbReference type="RefSeq" id="WP_012283729.1">
    <property type="nucleotide sequence ID" value="NC_010337.2"/>
</dbReference>
<feature type="domain" description="M23ase beta-sheet core" evidence="2">
    <location>
        <begin position="195"/>
        <end position="287"/>
    </location>
</feature>
<feature type="region of interest" description="Disordered" evidence="1">
    <location>
        <begin position="1"/>
        <end position="50"/>
    </location>
</feature>
<dbReference type="Proteomes" id="UP000008550">
    <property type="component" value="Chromosome"/>
</dbReference>
<reference evidence="3 4" key="1">
    <citation type="journal article" date="2008" name="J. Bacteriol.">
        <title>The genome of Heliobacterium modesticaldum, a phototrophic representative of the Firmicutes containing the simplest photosynthetic apparatus.</title>
        <authorList>
            <person name="Sattley W.M."/>
            <person name="Madigan M.T."/>
            <person name="Swingley W.D."/>
            <person name="Cheung P.C."/>
            <person name="Clocksin K.M."/>
            <person name="Conrad A.L."/>
            <person name="Dejesa L.C."/>
            <person name="Honchak B.M."/>
            <person name="Jung D.O."/>
            <person name="Karbach L.E."/>
            <person name="Kurdoglu A."/>
            <person name="Lahiri S."/>
            <person name="Mastrian S.D."/>
            <person name="Page L.E."/>
            <person name="Taylor H.L."/>
            <person name="Wang Z.T."/>
            <person name="Raymond J."/>
            <person name="Chen M."/>
            <person name="Blankenship R.E."/>
            <person name="Touchman J.W."/>
        </authorList>
    </citation>
    <scope>NUCLEOTIDE SEQUENCE [LARGE SCALE GENOMIC DNA]</scope>
    <source>
        <strain evidence="4">ATCC 51547 / Ice1</strain>
    </source>
</reference>
<dbReference type="SUPFAM" id="SSF51261">
    <property type="entry name" value="Duplicated hybrid motif"/>
    <property type="match status" value="1"/>
</dbReference>
<evidence type="ECO:0000313" key="4">
    <source>
        <dbReference type="Proteomes" id="UP000008550"/>
    </source>
</evidence>
<proteinExistence type="predicted"/>
<dbReference type="CDD" id="cd12797">
    <property type="entry name" value="M23_peptidase"/>
    <property type="match status" value="1"/>
</dbReference>
<dbReference type="STRING" id="498761.HM1_2716"/>
<dbReference type="InterPro" id="IPR011055">
    <property type="entry name" value="Dup_hybrid_motif"/>
</dbReference>
<dbReference type="AlphaFoldDB" id="B0TBX2"/>
<accession>B0TBX2</accession>
<dbReference type="OrthoDB" id="2986589at2"/>
<dbReference type="HOGENOM" id="CLU_936186_0_0_9"/>
<dbReference type="KEGG" id="hmo:HM1_2716"/>
<dbReference type="Gene3D" id="2.70.70.10">
    <property type="entry name" value="Glucose Permease (Domain IIA)"/>
    <property type="match status" value="1"/>
</dbReference>
<keyword evidence="4" id="KW-1185">Reference proteome</keyword>
<dbReference type="InterPro" id="IPR016047">
    <property type="entry name" value="M23ase_b-sheet_dom"/>
</dbReference>
<organism evidence="3 4">
    <name type="scientific">Heliobacterium modesticaldum (strain ATCC 51547 / Ice1)</name>
    <dbReference type="NCBI Taxonomy" id="498761"/>
    <lineage>
        <taxon>Bacteria</taxon>
        <taxon>Bacillati</taxon>
        <taxon>Bacillota</taxon>
        <taxon>Clostridia</taxon>
        <taxon>Eubacteriales</taxon>
        <taxon>Heliobacteriaceae</taxon>
        <taxon>Heliomicrobium</taxon>
    </lineage>
</organism>
<dbReference type="eggNOG" id="COG4942">
    <property type="taxonomic scope" value="Bacteria"/>
</dbReference>
<evidence type="ECO:0000313" key="3">
    <source>
        <dbReference type="EMBL" id="ABZ85245.1"/>
    </source>
</evidence>
<dbReference type="GO" id="GO:0004222">
    <property type="term" value="F:metalloendopeptidase activity"/>
    <property type="evidence" value="ECO:0007669"/>
    <property type="project" value="TreeGrafter"/>
</dbReference>
<evidence type="ECO:0000256" key="1">
    <source>
        <dbReference type="SAM" id="MobiDB-lite"/>
    </source>
</evidence>
<dbReference type="PANTHER" id="PTHR21666:SF270">
    <property type="entry name" value="MUREIN HYDROLASE ACTIVATOR ENVC"/>
    <property type="match status" value="1"/>
</dbReference>
<dbReference type="PANTHER" id="PTHR21666">
    <property type="entry name" value="PEPTIDASE-RELATED"/>
    <property type="match status" value="1"/>
</dbReference>